<protein>
    <submittedName>
        <fullName evidence="1">Uncharacterized protein</fullName>
    </submittedName>
</protein>
<proteinExistence type="predicted"/>
<evidence type="ECO:0000313" key="1">
    <source>
        <dbReference type="EMBL" id="KAH7974111.1"/>
    </source>
</evidence>
<dbReference type="EMBL" id="CM023479">
    <property type="protein sequence ID" value="KAH7974111.1"/>
    <property type="molecule type" value="Genomic_DNA"/>
</dbReference>
<sequence>MMKVKVAAMSDIEKDCVLFLDEMEIRKGVELDRSGDGFLGKTTLPETDQAANHVLVFMVGGLNKRWKQVIAYHFTGAFVNGEKLRDFVFHLIRLCADISLRVLCVTCDMGSSNRAMWRSLNLSSSRYSVTTCTVPNPCDNAMSLFFMPDPSHVLKNVRGHLVRKDPMQVSDEIVAKYNLPSRDVSIEYVEAVLNLDTEQLKVAPNLSTLHVSNGHFTKMKVGVAVQLFREAPAAIRYLVERKKLPPEAGTTAWFFETIFKWYTIMTARHHVVALSLLNKIRYEEAISTLKLAVEVVESLGIGIKKVWKPCQAGVVMSTAVVLQLHDILLKKRGYTFFLTGRLAQDCLENLFSVIRMISSVPSAYDVKNALKIVSVSQFLKVPKNSGYEADDSNYLVDFFSTEIQEVRAEFQDPSDADDCAEVEPLSPVESYTTPYAIVAISMFESTAGISDAAGNLKNLIFPGYLLELKHPTAAHC</sequence>
<keyword evidence="2" id="KW-1185">Reference proteome</keyword>
<evidence type="ECO:0000313" key="2">
    <source>
        <dbReference type="Proteomes" id="UP000821865"/>
    </source>
</evidence>
<organism evidence="1 2">
    <name type="scientific">Dermacentor silvarum</name>
    <name type="common">Tick</name>
    <dbReference type="NCBI Taxonomy" id="543639"/>
    <lineage>
        <taxon>Eukaryota</taxon>
        <taxon>Metazoa</taxon>
        <taxon>Ecdysozoa</taxon>
        <taxon>Arthropoda</taxon>
        <taxon>Chelicerata</taxon>
        <taxon>Arachnida</taxon>
        <taxon>Acari</taxon>
        <taxon>Parasitiformes</taxon>
        <taxon>Ixodida</taxon>
        <taxon>Ixodoidea</taxon>
        <taxon>Ixodidae</taxon>
        <taxon>Rhipicephalinae</taxon>
        <taxon>Dermacentor</taxon>
    </lineage>
</organism>
<reference evidence="1" key="1">
    <citation type="submission" date="2020-05" db="EMBL/GenBank/DDBJ databases">
        <title>Large-scale comparative analyses of tick genomes elucidate their genetic diversity and vector capacities.</title>
        <authorList>
            <person name="Jia N."/>
            <person name="Wang J."/>
            <person name="Shi W."/>
            <person name="Du L."/>
            <person name="Sun Y."/>
            <person name="Zhan W."/>
            <person name="Jiang J."/>
            <person name="Wang Q."/>
            <person name="Zhang B."/>
            <person name="Ji P."/>
            <person name="Sakyi L.B."/>
            <person name="Cui X."/>
            <person name="Yuan T."/>
            <person name="Jiang B."/>
            <person name="Yang W."/>
            <person name="Lam T.T.-Y."/>
            <person name="Chang Q."/>
            <person name="Ding S."/>
            <person name="Wang X."/>
            <person name="Zhu J."/>
            <person name="Ruan X."/>
            <person name="Zhao L."/>
            <person name="Wei J."/>
            <person name="Que T."/>
            <person name="Du C."/>
            <person name="Cheng J."/>
            <person name="Dai P."/>
            <person name="Han X."/>
            <person name="Huang E."/>
            <person name="Gao Y."/>
            <person name="Liu J."/>
            <person name="Shao H."/>
            <person name="Ye R."/>
            <person name="Li L."/>
            <person name="Wei W."/>
            <person name="Wang X."/>
            <person name="Wang C."/>
            <person name="Yang T."/>
            <person name="Huo Q."/>
            <person name="Li W."/>
            <person name="Guo W."/>
            <person name="Chen H."/>
            <person name="Zhou L."/>
            <person name="Ni X."/>
            <person name="Tian J."/>
            <person name="Zhou Y."/>
            <person name="Sheng Y."/>
            <person name="Liu T."/>
            <person name="Pan Y."/>
            <person name="Xia L."/>
            <person name="Li J."/>
            <person name="Zhao F."/>
            <person name="Cao W."/>
        </authorList>
    </citation>
    <scope>NUCLEOTIDE SEQUENCE</scope>
    <source>
        <strain evidence="1">Dsil-2018</strain>
    </source>
</reference>
<comment type="caution">
    <text evidence="1">The sequence shown here is derived from an EMBL/GenBank/DDBJ whole genome shotgun (WGS) entry which is preliminary data.</text>
</comment>
<dbReference type="Proteomes" id="UP000821865">
    <property type="component" value="Chromosome 10"/>
</dbReference>
<accession>A0ACB8DP12</accession>
<gene>
    <name evidence="1" type="ORF">HPB49_010151</name>
</gene>
<name>A0ACB8DP12_DERSI</name>